<evidence type="ECO:0008006" key="4">
    <source>
        <dbReference type="Google" id="ProtNLM"/>
    </source>
</evidence>
<dbReference type="Pfam" id="PF06299">
    <property type="entry name" value="DUF1045"/>
    <property type="match status" value="1"/>
</dbReference>
<dbReference type="BioCyc" id="AURANTIMONAS:SI859A1_03394-MONOMER"/>
<dbReference type="EMBL" id="AAPJ01000007">
    <property type="protein sequence ID" value="EAS48758.1"/>
    <property type="molecule type" value="Genomic_DNA"/>
</dbReference>
<keyword evidence="3" id="KW-1185">Reference proteome</keyword>
<name>Q1YEY7_AURMS</name>
<accession>Q1YEY7</accession>
<dbReference type="AlphaFoldDB" id="Q1YEY7"/>
<dbReference type="HOGENOM" id="CLU_074099_0_0_5"/>
<evidence type="ECO:0000313" key="3">
    <source>
        <dbReference type="Proteomes" id="UP000000321"/>
    </source>
</evidence>
<protein>
    <recommendedName>
        <fullName evidence="4">Phosphonate metabolism protein</fullName>
    </recommendedName>
</protein>
<feature type="region of interest" description="Disordered" evidence="1">
    <location>
        <begin position="1"/>
        <end position="40"/>
    </location>
</feature>
<sequence length="269" mass="29970">MVRSKSRLYSRGTASRQTRPERERRAPAMPASFPPSSHRTPTMRAAIYFTPPAGAPLTRTAAEWLGRSAFDGEPTRDPDPAIDPLVASPARYGFHATMRAPFRLAEGVDLSEVDARLAAFCASRDPVRIAELVLARLGPFFALVPESAPPALGELESAVVRSFEPLRAPATAEEISRRKPHKLTERQRDYLERWGYPHVFEEFRFHMTLTGKVPAAERKPVEAQLSDRFAPFDGAPLAIDHLALFMEPEPGAPFRVHSVHPFRRPSEDA</sequence>
<dbReference type="PIRSF" id="PIRSF033328">
    <property type="entry name" value="Phest_Mll4975"/>
    <property type="match status" value="1"/>
</dbReference>
<evidence type="ECO:0000313" key="2">
    <source>
        <dbReference type="EMBL" id="EAS48758.1"/>
    </source>
</evidence>
<reference evidence="2 3" key="1">
    <citation type="journal article" date="2008" name="Appl. Environ. Microbiol.">
        <title>Genomic insights into Mn(II) oxidation by the marine alphaproteobacterium Aurantimonas sp. strain SI85-9A1.</title>
        <authorList>
            <person name="Dick G.J."/>
            <person name="Podell S."/>
            <person name="Johnson H.A."/>
            <person name="Rivera-Espinoza Y."/>
            <person name="Bernier-Latmani R."/>
            <person name="McCarthy J.K."/>
            <person name="Torpey J.W."/>
            <person name="Clement B.G."/>
            <person name="Gaasterland T."/>
            <person name="Tebo B.M."/>
        </authorList>
    </citation>
    <scope>NUCLEOTIDE SEQUENCE [LARGE SCALE GENOMIC DNA]</scope>
    <source>
        <strain evidence="2 3">SI85-9A1</strain>
    </source>
</reference>
<dbReference type="InterPro" id="IPR009389">
    <property type="entry name" value="DUF1045"/>
</dbReference>
<dbReference type="NCBIfam" id="TIGR03223">
    <property type="entry name" value="Phn_opern_protn"/>
    <property type="match status" value="1"/>
</dbReference>
<comment type="caution">
    <text evidence="2">The sequence shown here is derived from an EMBL/GenBank/DDBJ whole genome shotgun (WGS) entry which is preliminary data.</text>
</comment>
<organism evidence="2 3">
    <name type="scientific">Aurantimonas manganoxydans (strain ATCC BAA-1229 / DSM 21871 / SI85-9A1)</name>
    <dbReference type="NCBI Taxonomy" id="287752"/>
    <lineage>
        <taxon>Bacteria</taxon>
        <taxon>Pseudomonadati</taxon>
        <taxon>Pseudomonadota</taxon>
        <taxon>Alphaproteobacteria</taxon>
        <taxon>Hyphomicrobiales</taxon>
        <taxon>Aurantimonadaceae</taxon>
        <taxon>Aurantimonas</taxon>
    </lineage>
</organism>
<proteinExistence type="predicted"/>
<dbReference type="Proteomes" id="UP000000321">
    <property type="component" value="Unassembled WGS sequence"/>
</dbReference>
<evidence type="ECO:0000256" key="1">
    <source>
        <dbReference type="SAM" id="MobiDB-lite"/>
    </source>
</evidence>
<feature type="compositionally biased region" description="Low complexity" evidence="1">
    <location>
        <begin position="27"/>
        <end position="37"/>
    </location>
</feature>
<gene>
    <name evidence="2" type="ORF">SI859A1_03394</name>
</gene>